<feature type="transmembrane region" description="Helical" evidence="1">
    <location>
        <begin position="20"/>
        <end position="39"/>
    </location>
</feature>
<organism evidence="2 3">
    <name type="scientific">Roseateles koreensis</name>
    <dbReference type="NCBI Taxonomy" id="2987526"/>
    <lineage>
        <taxon>Bacteria</taxon>
        <taxon>Pseudomonadati</taxon>
        <taxon>Pseudomonadota</taxon>
        <taxon>Betaproteobacteria</taxon>
        <taxon>Burkholderiales</taxon>
        <taxon>Sphaerotilaceae</taxon>
        <taxon>Roseateles</taxon>
    </lineage>
</organism>
<dbReference type="EMBL" id="JAQQXS010000005">
    <property type="protein sequence ID" value="MDC8784836.1"/>
    <property type="molecule type" value="Genomic_DNA"/>
</dbReference>
<evidence type="ECO:0000313" key="3">
    <source>
        <dbReference type="Proteomes" id="UP001219862"/>
    </source>
</evidence>
<reference evidence="2 3" key="1">
    <citation type="submission" date="2022-10" db="EMBL/GenBank/DDBJ databases">
        <title>paucibacter sp. hw8 Genome sequencing.</title>
        <authorList>
            <person name="Park S."/>
        </authorList>
    </citation>
    <scope>NUCLEOTIDE SEQUENCE [LARGE SCALE GENOMIC DNA]</scope>
    <source>
        <strain evidence="3">hw8</strain>
    </source>
</reference>
<keyword evidence="1" id="KW-1133">Transmembrane helix</keyword>
<gene>
    <name evidence="2" type="ORF">PRZ01_06505</name>
</gene>
<keyword evidence="3" id="KW-1185">Reference proteome</keyword>
<evidence type="ECO:0008006" key="4">
    <source>
        <dbReference type="Google" id="ProtNLM"/>
    </source>
</evidence>
<proteinExistence type="predicted"/>
<name>A0ABT5KSJ1_9BURK</name>
<keyword evidence="1" id="KW-0812">Transmembrane</keyword>
<dbReference type="Proteomes" id="UP001219862">
    <property type="component" value="Unassembled WGS sequence"/>
</dbReference>
<sequence length="141" mass="15012">MNPWVGGVLAVAAMFLGGGLWGWKGVILALTGVVFWLLLQFSRLMRLMRAASVTPVGHVESAVMLNAQLQVAMPVAQVLALTQSLGKKVAADPETFVWQDAGGERVEVLLRQGKVQSWRLLRLPAGAAETTEPGPVSTPAP</sequence>
<keyword evidence="1" id="KW-0472">Membrane</keyword>
<comment type="caution">
    <text evidence="2">The sequence shown here is derived from an EMBL/GenBank/DDBJ whole genome shotgun (WGS) entry which is preliminary data.</text>
</comment>
<dbReference type="RefSeq" id="WP_273595959.1">
    <property type="nucleotide sequence ID" value="NZ_JAQQXS010000005.1"/>
</dbReference>
<evidence type="ECO:0000313" key="2">
    <source>
        <dbReference type="EMBL" id="MDC8784836.1"/>
    </source>
</evidence>
<accession>A0ABT5KSJ1</accession>
<protein>
    <recommendedName>
        <fullName evidence="4">Glycerate kinase</fullName>
    </recommendedName>
</protein>
<evidence type="ECO:0000256" key="1">
    <source>
        <dbReference type="SAM" id="Phobius"/>
    </source>
</evidence>